<evidence type="ECO:0000256" key="10">
    <source>
        <dbReference type="ARBA" id="ARBA00022679"/>
    </source>
</evidence>
<feature type="transmembrane region" description="Helical" evidence="24">
    <location>
        <begin position="75"/>
        <end position="92"/>
    </location>
</feature>
<evidence type="ECO:0000256" key="6">
    <source>
        <dbReference type="ARBA" id="ARBA00012487"/>
    </source>
</evidence>
<evidence type="ECO:0000256" key="15">
    <source>
        <dbReference type="ARBA" id="ARBA00023136"/>
    </source>
</evidence>
<keyword evidence="26" id="KW-1185">Reference proteome</keyword>
<evidence type="ECO:0000256" key="8">
    <source>
        <dbReference type="ARBA" id="ARBA00022475"/>
    </source>
</evidence>
<evidence type="ECO:0000256" key="3">
    <source>
        <dbReference type="ARBA" id="ARBA00005119"/>
    </source>
</evidence>
<evidence type="ECO:0000256" key="16">
    <source>
        <dbReference type="ARBA" id="ARBA00023209"/>
    </source>
</evidence>
<keyword evidence="9" id="KW-0444">Lipid biosynthesis</keyword>
<name>Q97I61_CLOAB</name>
<feature type="transmembrane region" description="Helical" evidence="24">
    <location>
        <begin position="12"/>
        <end position="39"/>
    </location>
</feature>
<dbReference type="AlphaFoldDB" id="Q97I61"/>
<dbReference type="HOGENOM" id="CLU_037294_2_1_9"/>
<keyword evidence="11 24" id="KW-0812">Transmembrane</keyword>
<evidence type="ECO:0000256" key="12">
    <source>
        <dbReference type="ARBA" id="ARBA00022695"/>
    </source>
</evidence>
<evidence type="ECO:0000256" key="20">
    <source>
        <dbReference type="ARBA" id="ARBA00032253"/>
    </source>
</evidence>
<evidence type="ECO:0000256" key="21">
    <source>
        <dbReference type="ARBA" id="ARBA00032396"/>
    </source>
</evidence>
<feature type="transmembrane region" description="Helical" evidence="24">
    <location>
        <begin position="51"/>
        <end position="69"/>
    </location>
</feature>
<comment type="pathway">
    <text evidence="4">Lipid metabolism.</text>
</comment>
<sequence>MSLNKRYLGAVILAPLLIILFLGGIYLKIFVFALSMIGLYEYYKVSREANLKPISIVGYLLCIAYYVLINYKLNYKFVLFMIVIGIFIMLCVPTLDTKYNYIDISVTILGFIYVAVFFSFIALTNDLKYGNYLLWIIFIASWLCDTLAYYSGRIFGKTKLCPKVSPKKTIEGSIGGVLGSVIGCTVYGFIISKYGVNIAIYHYIIIGILCGVFSQFGDLAASSINEHAQVKDYSNLIPGHWRYFG</sequence>
<evidence type="ECO:0000313" key="26">
    <source>
        <dbReference type="Proteomes" id="UP000000814"/>
    </source>
</evidence>
<evidence type="ECO:0000256" key="18">
    <source>
        <dbReference type="ARBA" id="ARBA00029893"/>
    </source>
</evidence>
<keyword evidence="10" id="KW-0808">Transferase</keyword>
<dbReference type="STRING" id="272562.CA_C1792"/>
<gene>
    <name evidence="25" type="primary">cdsA</name>
    <name evidence="25" type="ordered locus">CA_C1792</name>
</gene>
<keyword evidence="8" id="KW-1003">Cell membrane</keyword>
<dbReference type="PIR" id="B97121">
    <property type="entry name" value="B97121"/>
</dbReference>
<dbReference type="Pfam" id="PF01148">
    <property type="entry name" value="CTP_transf_1"/>
    <property type="match status" value="1"/>
</dbReference>
<evidence type="ECO:0000256" key="9">
    <source>
        <dbReference type="ARBA" id="ARBA00022516"/>
    </source>
</evidence>
<evidence type="ECO:0000256" key="19">
    <source>
        <dbReference type="ARBA" id="ARBA00031825"/>
    </source>
</evidence>
<dbReference type="eggNOG" id="COG0575">
    <property type="taxonomic scope" value="Bacteria"/>
</dbReference>
<keyword evidence="16" id="KW-0594">Phospholipid biosynthesis</keyword>
<protein>
    <recommendedName>
        <fullName evidence="7">Phosphatidate cytidylyltransferase</fullName>
        <ecNumber evidence="6">2.7.7.41</ecNumber>
    </recommendedName>
    <alternativeName>
        <fullName evidence="20">CDP-DAG synthase</fullName>
    </alternativeName>
    <alternativeName>
        <fullName evidence="22">CDP-DG synthase</fullName>
    </alternativeName>
    <alternativeName>
        <fullName evidence="18">CDP-diacylglycerol synthase</fullName>
    </alternativeName>
    <alternativeName>
        <fullName evidence="21">CDP-diglyceride pyrophosphorylase</fullName>
    </alternativeName>
    <alternativeName>
        <fullName evidence="23">CDP-diglyceride synthase</fullName>
    </alternativeName>
    <alternativeName>
        <fullName evidence="19">CTP:phosphatidate cytidylyltransferase</fullName>
    </alternativeName>
</protein>
<keyword evidence="13 24" id="KW-1133">Transmembrane helix</keyword>
<evidence type="ECO:0000256" key="23">
    <source>
        <dbReference type="ARBA" id="ARBA00033406"/>
    </source>
</evidence>
<dbReference type="GO" id="GO:0004605">
    <property type="term" value="F:phosphatidate cytidylyltransferase activity"/>
    <property type="evidence" value="ECO:0007669"/>
    <property type="project" value="UniProtKB-EC"/>
</dbReference>
<dbReference type="EMBL" id="AE001437">
    <property type="protein sequence ID" value="AAK79757.1"/>
    <property type="molecule type" value="Genomic_DNA"/>
</dbReference>
<dbReference type="Proteomes" id="UP000000814">
    <property type="component" value="Chromosome"/>
</dbReference>
<comment type="subcellular location">
    <subcellularLocation>
        <location evidence="2">Cell membrane</location>
        <topology evidence="2">Multi-pass membrane protein</topology>
    </subcellularLocation>
</comment>
<evidence type="ECO:0000256" key="24">
    <source>
        <dbReference type="SAM" id="Phobius"/>
    </source>
</evidence>
<reference evidence="25 26" key="1">
    <citation type="journal article" date="2001" name="J. Bacteriol.">
        <title>Genome sequence and comparative analysis of the solvent-producing bacterium Clostridium acetobutylicum.</title>
        <authorList>
            <person name="Nolling J."/>
            <person name="Breton G."/>
            <person name="Omelchenko M.V."/>
            <person name="Makarova K.S."/>
            <person name="Zeng Q."/>
            <person name="Gibson R."/>
            <person name="Lee H.M."/>
            <person name="Dubois J."/>
            <person name="Qiu D."/>
            <person name="Hitti J."/>
            <person name="Wolf Y.I."/>
            <person name="Tatusov R.L."/>
            <person name="Sabathe F."/>
            <person name="Doucette-Stamm L."/>
            <person name="Soucaille P."/>
            <person name="Daly M.J."/>
            <person name="Bennett G.N."/>
            <person name="Koonin E.V."/>
            <person name="Smith D.R."/>
        </authorList>
    </citation>
    <scope>NUCLEOTIDE SEQUENCE [LARGE SCALE GENOMIC DNA]</scope>
    <source>
        <strain evidence="26">ATCC 824 / DSM 792 / JCM 1419 / LMG 5710 / VKM B-1787</strain>
    </source>
</reference>
<dbReference type="PANTHER" id="PTHR46382">
    <property type="entry name" value="PHOSPHATIDATE CYTIDYLYLTRANSFERASE"/>
    <property type="match status" value="1"/>
</dbReference>
<keyword evidence="17" id="KW-1208">Phospholipid metabolism</keyword>
<evidence type="ECO:0000256" key="22">
    <source>
        <dbReference type="ARBA" id="ARBA00032743"/>
    </source>
</evidence>
<feature type="transmembrane region" description="Helical" evidence="24">
    <location>
        <begin position="129"/>
        <end position="151"/>
    </location>
</feature>
<evidence type="ECO:0000256" key="2">
    <source>
        <dbReference type="ARBA" id="ARBA00004651"/>
    </source>
</evidence>
<evidence type="ECO:0000256" key="11">
    <source>
        <dbReference type="ARBA" id="ARBA00022692"/>
    </source>
</evidence>
<keyword evidence="12" id="KW-0548">Nucleotidyltransferase</keyword>
<keyword evidence="15 24" id="KW-0472">Membrane</keyword>
<dbReference type="GO" id="GO:0016024">
    <property type="term" value="P:CDP-diacylglycerol biosynthetic process"/>
    <property type="evidence" value="ECO:0007669"/>
    <property type="project" value="TreeGrafter"/>
</dbReference>
<dbReference type="EC" id="2.7.7.41" evidence="6"/>
<proteinExistence type="inferred from homology"/>
<dbReference type="PANTHER" id="PTHR46382:SF1">
    <property type="entry name" value="PHOSPHATIDATE CYTIDYLYLTRANSFERASE"/>
    <property type="match status" value="1"/>
</dbReference>
<feature type="transmembrane region" description="Helical" evidence="24">
    <location>
        <begin position="104"/>
        <end position="123"/>
    </location>
</feature>
<evidence type="ECO:0000256" key="14">
    <source>
        <dbReference type="ARBA" id="ARBA00023098"/>
    </source>
</evidence>
<feature type="transmembrane region" description="Helical" evidence="24">
    <location>
        <begin position="198"/>
        <end position="221"/>
    </location>
</feature>
<evidence type="ECO:0000256" key="13">
    <source>
        <dbReference type="ARBA" id="ARBA00022989"/>
    </source>
</evidence>
<dbReference type="KEGG" id="cac:CA_C1792"/>
<evidence type="ECO:0000256" key="7">
    <source>
        <dbReference type="ARBA" id="ARBA00019373"/>
    </source>
</evidence>
<comment type="catalytic activity">
    <reaction evidence="1">
        <text>a 1,2-diacyl-sn-glycero-3-phosphate + CTP + H(+) = a CDP-1,2-diacyl-sn-glycerol + diphosphate</text>
        <dbReference type="Rhea" id="RHEA:16229"/>
        <dbReference type="ChEBI" id="CHEBI:15378"/>
        <dbReference type="ChEBI" id="CHEBI:33019"/>
        <dbReference type="ChEBI" id="CHEBI:37563"/>
        <dbReference type="ChEBI" id="CHEBI:58332"/>
        <dbReference type="ChEBI" id="CHEBI:58608"/>
        <dbReference type="EC" id="2.7.7.41"/>
    </reaction>
</comment>
<evidence type="ECO:0000256" key="17">
    <source>
        <dbReference type="ARBA" id="ARBA00023264"/>
    </source>
</evidence>
<feature type="transmembrane region" description="Helical" evidence="24">
    <location>
        <begin position="172"/>
        <end position="192"/>
    </location>
</feature>
<dbReference type="GO" id="GO:0005886">
    <property type="term" value="C:plasma membrane"/>
    <property type="evidence" value="ECO:0007669"/>
    <property type="project" value="UniProtKB-SubCell"/>
</dbReference>
<accession>Q97I61</accession>
<comment type="similarity">
    <text evidence="5">Belongs to the CDS family.</text>
</comment>
<keyword evidence="14" id="KW-0443">Lipid metabolism</keyword>
<comment type="pathway">
    <text evidence="3">Phospholipid metabolism; CDP-diacylglycerol biosynthesis; CDP-diacylglycerol from sn-glycerol 3-phosphate: step 3/3.</text>
</comment>
<evidence type="ECO:0000256" key="4">
    <source>
        <dbReference type="ARBA" id="ARBA00005189"/>
    </source>
</evidence>
<evidence type="ECO:0000256" key="5">
    <source>
        <dbReference type="ARBA" id="ARBA00010185"/>
    </source>
</evidence>
<organism evidence="25 26">
    <name type="scientific">Clostridium acetobutylicum (strain ATCC 824 / DSM 792 / JCM 1419 / IAM 19013 / LMG 5710 / NBRC 13948 / NRRL B-527 / VKM B-1787 / 2291 / W)</name>
    <dbReference type="NCBI Taxonomy" id="272562"/>
    <lineage>
        <taxon>Bacteria</taxon>
        <taxon>Bacillati</taxon>
        <taxon>Bacillota</taxon>
        <taxon>Clostridia</taxon>
        <taxon>Eubacteriales</taxon>
        <taxon>Clostridiaceae</taxon>
        <taxon>Clostridium</taxon>
    </lineage>
</organism>
<evidence type="ECO:0000256" key="1">
    <source>
        <dbReference type="ARBA" id="ARBA00001698"/>
    </source>
</evidence>
<evidence type="ECO:0000313" key="25">
    <source>
        <dbReference type="EMBL" id="AAK79757.1"/>
    </source>
</evidence>